<dbReference type="Pfam" id="PF00391">
    <property type="entry name" value="PEP-utilizers"/>
    <property type="match status" value="1"/>
</dbReference>
<evidence type="ECO:0000259" key="1">
    <source>
        <dbReference type="Pfam" id="PF00391"/>
    </source>
</evidence>
<accession>A0A6C7EEI9</accession>
<gene>
    <name evidence="2" type="ORF">YM304_27340</name>
</gene>
<dbReference type="EMBL" id="AP012057">
    <property type="protein sequence ID" value="BAN03048.1"/>
    <property type="molecule type" value="Genomic_DNA"/>
</dbReference>
<dbReference type="SUPFAM" id="SSF52009">
    <property type="entry name" value="Phosphohistidine domain"/>
    <property type="match status" value="1"/>
</dbReference>
<evidence type="ECO:0000313" key="2">
    <source>
        <dbReference type="EMBL" id="BAN03048.1"/>
    </source>
</evidence>
<evidence type="ECO:0000313" key="3">
    <source>
        <dbReference type="Proteomes" id="UP000011863"/>
    </source>
</evidence>
<name>A0A6C7EEI9_ILUCY</name>
<dbReference type="AlphaFoldDB" id="A0A6C7EEI9"/>
<dbReference type="InterPro" id="IPR051549">
    <property type="entry name" value="PEP_Utilizing_Enz"/>
</dbReference>
<reference evidence="2 3" key="1">
    <citation type="journal article" date="2013" name="Int. J. Syst. Evol. Microbiol.">
        <title>Ilumatobacter nonamiense sp. nov. and Ilumatobacter coccineum sp. nov., isolated from seashore sand.</title>
        <authorList>
            <person name="Matsumoto A."/>
            <person name="Kasai H."/>
            <person name="Matsuo Y."/>
            <person name="Shizuri Y."/>
            <person name="Ichikawa N."/>
            <person name="Fujita N."/>
            <person name="Omura S."/>
            <person name="Takahashi Y."/>
        </authorList>
    </citation>
    <scope>NUCLEOTIDE SEQUENCE [LARGE SCALE GENOMIC DNA]</scope>
    <source>
        <strain evidence="3">NBRC 103263 / KCTC 29153 / YM16-304</strain>
    </source>
</reference>
<dbReference type="Gene3D" id="3.50.30.10">
    <property type="entry name" value="Phosphohistidine domain"/>
    <property type="match status" value="1"/>
</dbReference>
<protein>
    <recommendedName>
        <fullName evidence="1">PEP-utilising enzyme mobile domain-containing protein</fullName>
    </recommendedName>
</protein>
<sequence length="565" mass="61740">MGHATNQPTWVIDTLASEKYPIYSRANAGEVCPDPMSPLSATMTMAGPGEDGYRDAFIAAGTFTPDEFEADRPNCIGVFGGYMYLNMSLARIYGVRMPGMSPEMVDEQYYGDMPGITPYAEEARPTDENADRSEQLAGYLGELFTTADLPELRADRDQMWRRIERRPDLAKLTDQELVDHARAFMPMFRRLFCQHILISAGAGFGIGTVAGVCDAIGRPELTMTLCSGLGDVDSAAPSWAMWELSRLDEDSDEYRAGFDDFLRRFGSRGPNEWDLHSNTWGTDPMLPTVAIRAMRPAPDADSPQARTELRIAEREQATATVREMLTGADDETKGTFEAGLQCAHVYAAGRERSKTNCILLVHEMRLSLRELGRRHAEAGHIAELDQIFMLTERELDGFVREPTSFSDLISEREQTWRKMFDHVPPFVTNGAPEPWTTWPRRDAVADGQEAVVGLELTGISGCPGVARGRARVVLDPADPQGLEPGEILVAPVTDPAWTPLFVPAAAVVVDVGAQITHAVIVSRELGLPCVVSVTGATKTIPDGAIIEVDGGTGTVTIISLDAADE</sequence>
<dbReference type="InterPro" id="IPR008279">
    <property type="entry name" value="PEP-util_enz_mobile_dom"/>
</dbReference>
<feature type="domain" description="PEP-utilising enzyme mobile" evidence="1">
    <location>
        <begin position="483"/>
        <end position="553"/>
    </location>
</feature>
<dbReference type="KEGG" id="aym:YM304_27340"/>
<dbReference type="InterPro" id="IPR036637">
    <property type="entry name" value="Phosphohistidine_dom_sf"/>
</dbReference>
<dbReference type="PANTHER" id="PTHR43615">
    <property type="entry name" value="PHOSPHOENOLPYRUVATE SYNTHASE-RELATED"/>
    <property type="match status" value="1"/>
</dbReference>
<dbReference type="Proteomes" id="UP000011863">
    <property type="component" value="Chromosome"/>
</dbReference>
<dbReference type="RefSeq" id="WP_015442295.1">
    <property type="nucleotide sequence ID" value="NC_020520.1"/>
</dbReference>
<dbReference type="PANTHER" id="PTHR43615:SF1">
    <property type="entry name" value="PPDK_N DOMAIN-CONTAINING PROTEIN"/>
    <property type="match status" value="1"/>
</dbReference>
<proteinExistence type="predicted"/>
<dbReference type="GO" id="GO:0016772">
    <property type="term" value="F:transferase activity, transferring phosphorus-containing groups"/>
    <property type="evidence" value="ECO:0007669"/>
    <property type="project" value="InterPro"/>
</dbReference>
<keyword evidence="3" id="KW-1185">Reference proteome</keyword>
<organism evidence="2 3">
    <name type="scientific">Ilumatobacter coccineus (strain NBRC 103263 / KCTC 29153 / YM16-304)</name>
    <dbReference type="NCBI Taxonomy" id="1313172"/>
    <lineage>
        <taxon>Bacteria</taxon>
        <taxon>Bacillati</taxon>
        <taxon>Actinomycetota</taxon>
        <taxon>Acidimicrobiia</taxon>
        <taxon>Acidimicrobiales</taxon>
        <taxon>Ilumatobacteraceae</taxon>
        <taxon>Ilumatobacter</taxon>
    </lineage>
</organism>